<dbReference type="KEGG" id="crw:CROST_001090"/>
<evidence type="ECO:0000256" key="3">
    <source>
        <dbReference type="ARBA" id="ARBA00023004"/>
    </source>
</evidence>
<evidence type="ECO:0000256" key="2">
    <source>
        <dbReference type="ARBA" id="ARBA00022723"/>
    </source>
</evidence>
<evidence type="ECO:0000313" key="6">
    <source>
        <dbReference type="Proteomes" id="UP000190951"/>
    </source>
</evidence>
<dbReference type="PROSITE" id="PS51379">
    <property type="entry name" value="4FE4S_FER_2"/>
    <property type="match status" value="2"/>
</dbReference>
<evidence type="ECO:0000256" key="4">
    <source>
        <dbReference type="ARBA" id="ARBA00023014"/>
    </source>
</evidence>
<dbReference type="GO" id="GO:0046872">
    <property type="term" value="F:metal ion binding"/>
    <property type="evidence" value="ECO:0007669"/>
    <property type="project" value="UniProtKB-KW"/>
</dbReference>
<name>A0A1S8MAF8_9CLOT</name>
<dbReference type="PROSITE" id="PS00198">
    <property type="entry name" value="4FE4S_FER_1"/>
    <property type="match status" value="1"/>
</dbReference>
<protein>
    <submittedName>
        <fullName evidence="5">Iron-sulfur protein</fullName>
    </submittedName>
</protein>
<organism evidence="5 6">
    <name type="scientific">Clostridium felsineum</name>
    <dbReference type="NCBI Taxonomy" id="36839"/>
    <lineage>
        <taxon>Bacteria</taxon>
        <taxon>Bacillati</taxon>
        <taxon>Bacillota</taxon>
        <taxon>Clostridia</taxon>
        <taxon>Eubacteriales</taxon>
        <taxon>Clostridiaceae</taxon>
        <taxon>Clostridium</taxon>
    </lineage>
</organism>
<dbReference type="EMBL" id="CP096983">
    <property type="protein sequence ID" value="URZ09438.1"/>
    <property type="molecule type" value="Genomic_DNA"/>
</dbReference>
<dbReference type="STRING" id="84029.CROST_32800"/>
<keyword evidence="6" id="KW-1185">Reference proteome</keyword>
<dbReference type="Pfam" id="PF13247">
    <property type="entry name" value="Fer4_11"/>
    <property type="match status" value="1"/>
</dbReference>
<dbReference type="Gene3D" id="3.30.70.20">
    <property type="match status" value="2"/>
</dbReference>
<reference evidence="5 6" key="1">
    <citation type="submission" date="2022-04" db="EMBL/GenBank/DDBJ databases">
        <title>Genome sequence of C. roseum typestrain.</title>
        <authorList>
            <person name="Poehlein A."/>
            <person name="Schoch T."/>
            <person name="Duerre P."/>
            <person name="Daniel R."/>
        </authorList>
    </citation>
    <scope>NUCLEOTIDE SEQUENCE [LARGE SCALE GENOMIC DNA]</scope>
    <source>
        <strain evidence="5 6">DSM 7320</strain>
    </source>
</reference>
<dbReference type="InterPro" id="IPR017896">
    <property type="entry name" value="4Fe4S_Fe-S-bd"/>
</dbReference>
<dbReference type="RefSeq" id="WP_077833550.1">
    <property type="nucleotide sequence ID" value="NZ_CP096983.1"/>
</dbReference>
<dbReference type="CDD" id="cd10554">
    <property type="entry name" value="HycB_like"/>
    <property type="match status" value="1"/>
</dbReference>
<dbReference type="InterPro" id="IPR017900">
    <property type="entry name" value="4Fe4S_Fe_S_CS"/>
</dbReference>
<dbReference type="PANTHER" id="PTHR43177">
    <property type="entry name" value="PROTEIN NRFC"/>
    <property type="match status" value="1"/>
</dbReference>
<proteinExistence type="predicted"/>
<dbReference type="GO" id="GO:0051539">
    <property type="term" value="F:4 iron, 4 sulfur cluster binding"/>
    <property type="evidence" value="ECO:0007669"/>
    <property type="project" value="UniProtKB-KW"/>
</dbReference>
<dbReference type="Proteomes" id="UP000190951">
    <property type="component" value="Chromosome"/>
</dbReference>
<keyword evidence="1" id="KW-0004">4Fe-4S</keyword>
<evidence type="ECO:0000256" key="1">
    <source>
        <dbReference type="ARBA" id="ARBA00022485"/>
    </source>
</evidence>
<dbReference type="InterPro" id="IPR050954">
    <property type="entry name" value="ET_IronSulfur_Cluster-Binding"/>
</dbReference>
<accession>A0A1S8MAF8</accession>
<keyword evidence="2" id="KW-0479">Metal-binding</keyword>
<dbReference type="SUPFAM" id="SSF54862">
    <property type="entry name" value="4Fe-4S ferredoxins"/>
    <property type="match status" value="1"/>
</dbReference>
<evidence type="ECO:0000313" key="5">
    <source>
        <dbReference type="EMBL" id="URZ09438.1"/>
    </source>
</evidence>
<keyword evidence="4" id="KW-0411">Iron-sulfur</keyword>
<dbReference type="AlphaFoldDB" id="A0A1S8MAF8"/>
<sequence>MKCNSFVIADAKKCVGCKMCEMACHKAHNSQETTIGNMRKNLVSRIHVIKTNEGKAPVQCRHCEDAPCAKACALGAIREEDNIIVVDESKCVGCKLCTVACPFGAIEIGKNEQGKNVALKCDMCKAKDQQACVKACPKKALRVFNVDEDKKSKNSIAVENLPAI</sequence>
<dbReference type="PANTHER" id="PTHR43177:SF3">
    <property type="entry name" value="PROTEIN NRFC HOMOLOG"/>
    <property type="match status" value="1"/>
</dbReference>
<keyword evidence="3" id="KW-0408">Iron</keyword>
<gene>
    <name evidence="5" type="primary">cooF</name>
    <name evidence="5" type="ORF">CROST_001090</name>
</gene>